<keyword evidence="3" id="KW-1185">Reference proteome</keyword>
<dbReference type="Proteomes" id="UP000591272">
    <property type="component" value="Unassembled WGS sequence"/>
</dbReference>
<proteinExistence type="predicted"/>
<dbReference type="EMBL" id="JACCBT010000001">
    <property type="protein sequence ID" value="NYE17651.1"/>
    <property type="molecule type" value="Genomic_DNA"/>
</dbReference>
<organism evidence="2 3">
    <name type="scientific">Actinomadura citrea</name>
    <dbReference type="NCBI Taxonomy" id="46158"/>
    <lineage>
        <taxon>Bacteria</taxon>
        <taxon>Bacillati</taxon>
        <taxon>Actinomycetota</taxon>
        <taxon>Actinomycetes</taxon>
        <taxon>Streptosporangiales</taxon>
        <taxon>Thermomonosporaceae</taxon>
        <taxon>Actinomadura</taxon>
    </lineage>
</organism>
<gene>
    <name evidence="2" type="ORF">BJ999_007947</name>
</gene>
<protein>
    <recommendedName>
        <fullName evidence="4">Peptidase inhibitor family I36</fullName>
    </recommendedName>
</protein>
<evidence type="ECO:0008006" key="4">
    <source>
        <dbReference type="Google" id="ProtNLM"/>
    </source>
</evidence>
<evidence type="ECO:0000256" key="1">
    <source>
        <dbReference type="SAM" id="SignalP"/>
    </source>
</evidence>
<dbReference type="Gene3D" id="2.60.20.10">
    <property type="entry name" value="Crystallins"/>
    <property type="match status" value="1"/>
</dbReference>
<accession>A0A7Y9GJU6</accession>
<evidence type="ECO:0000313" key="2">
    <source>
        <dbReference type="EMBL" id="NYE17651.1"/>
    </source>
</evidence>
<reference evidence="2 3" key="1">
    <citation type="submission" date="2020-07" db="EMBL/GenBank/DDBJ databases">
        <title>Sequencing the genomes of 1000 actinobacteria strains.</title>
        <authorList>
            <person name="Klenk H.-P."/>
        </authorList>
    </citation>
    <scope>NUCLEOTIDE SEQUENCE [LARGE SCALE GENOMIC DNA]</scope>
    <source>
        <strain evidence="2 3">DSM 43461</strain>
    </source>
</reference>
<comment type="caution">
    <text evidence="2">The sequence shown here is derived from an EMBL/GenBank/DDBJ whole genome shotgun (WGS) entry which is preliminary data.</text>
</comment>
<name>A0A7Y9GJU6_9ACTN</name>
<feature type="signal peptide" evidence="1">
    <location>
        <begin position="1"/>
        <end position="28"/>
    </location>
</feature>
<keyword evidence="1" id="KW-0732">Signal</keyword>
<sequence>MPSIRTTPAVLVLAAGTALVQAPSIASASTPSAPNTASPAALRSWADCPQGRMCIWRLPNAHGSRGSYAKVARDLSELGGGLNDHALSFWNRTGKTWCMYSDARFKGEGRKYPREPLAGAKGNTGQFGYKVSSLRPAFLGRC</sequence>
<dbReference type="Pfam" id="PF03995">
    <property type="entry name" value="Inhibitor_I36"/>
    <property type="match status" value="1"/>
</dbReference>
<dbReference type="AlphaFoldDB" id="A0A7Y9GJU6"/>
<evidence type="ECO:0000313" key="3">
    <source>
        <dbReference type="Proteomes" id="UP000591272"/>
    </source>
</evidence>
<dbReference type="RefSeq" id="WP_179837961.1">
    <property type="nucleotide sequence ID" value="NZ_BMRD01000003.1"/>
</dbReference>
<feature type="chain" id="PRO_5031316428" description="Peptidase inhibitor family I36" evidence="1">
    <location>
        <begin position="29"/>
        <end position="142"/>
    </location>
</feature>